<dbReference type="PANTHER" id="PTHR37816">
    <property type="entry name" value="YALI0E33011P"/>
    <property type="match status" value="1"/>
</dbReference>
<gene>
    <name evidence="1" type="ORF">Pla123a_32840</name>
</gene>
<dbReference type="AlphaFoldDB" id="A0A5C5YHQ8"/>
<dbReference type="CDD" id="cd02019">
    <property type="entry name" value="NK"/>
    <property type="match status" value="1"/>
</dbReference>
<keyword evidence="2" id="KW-1185">Reference proteome</keyword>
<dbReference type="RefSeq" id="WP_146588842.1">
    <property type="nucleotide sequence ID" value="NZ_SJPO01000008.1"/>
</dbReference>
<organism evidence="1 2">
    <name type="scientific">Posidoniimonas polymericola</name>
    <dbReference type="NCBI Taxonomy" id="2528002"/>
    <lineage>
        <taxon>Bacteria</taxon>
        <taxon>Pseudomonadati</taxon>
        <taxon>Planctomycetota</taxon>
        <taxon>Planctomycetia</taxon>
        <taxon>Pirellulales</taxon>
        <taxon>Lacipirellulaceae</taxon>
        <taxon>Posidoniimonas</taxon>
    </lineage>
</organism>
<evidence type="ECO:0000313" key="2">
    <source>
        <dbReference type="Proteomes" id="UP000318478"/>
    </source>
</evidence>
<comment type="caution">
    <text evidence="1">The sequence shown here is derived from an EMBL/GenBank/DDBJ whole genome shotgun (WGS) entry which is preliminary data.</text>
</comment>
<dbReference type="OrthoDB" id="1201990at2"/>
<dbReference type="InterPro" id="IPR027417">
    <property type="entry name" value="P-loop_NTPase"/>
</dbReference>
<dbReference type="SUPFAM" id="SSF52540">
    <property type="entry name" value="P-loop containing nucleoside triphosphate hydrolases"/>
    <property type="match status" value="1"/>
</dbReference>
<name>A0A5C5YHQ8_9BACT</name>
<dbReference type="InterPro" id="IPR052922">
    <property type="entry name" value="Cytidylate_Kinase-2"/>
</dbReference>
<dbReference type="EMBL" id="SJPO01000008">
    <property type="protein sequence ID" value="TWT74461.1"/>
    <property type="molecule type" value="Genomic_DNA"/>
</dbReference>
<protein>
    <submittedName>
        <fullName evidence="1">Topology modulation protein</fullName>
    </submittedName>
</protein>
<evidence type="ECO:0000313" key="1">
    <source>
        <dbReference type="EMBL" id="TWT74461.1"/>
    </source>
</evidence>
<proteinExistence type="predicted"/>
<dbReference type="Proteomes" id="UP000318478">
    <property type="component" value="Unassembled WGS sequence"/>
</dbReference>
<dbReference type="Gene3D" id="3.40.50.300">
    <property type="entry name" value="P-loop containing nucleotide triphosphate hydrolases"/>
    <property type="match status" value="1"/>
</dbReference>
<accession>A0A5C5YHQ8</accession>
<dbReference type="PANTHER" id="PTHR37816:SF1">
    <property type="entry name" value="TOXIN"/>
    <property type="match status" value="1"/>
</dbReference>
<sequence length="184" mass="20972">MPSPPTQPRRIAVVGSTCSGKSTLARQLAAVIGGQRIELDALHWLPDWQEQPTDEFRESVRQQVAADCWVSDGNYSKARDLVWGRATDVVWLDHSFPTVAARALCRTTRRVITREPLYADNRETFAKSFLSTDSILVWLARTFRQNRRQYAALMDSDEWPAVTFTRLHKQAEVHAFVSELKSIV</sequence>
<reference evidence="1 2" key="1">
    <citation type="submission" date="2019-02" db="EMBL/GenBank/DDBJ databases">
        <title>Deep-cultivation of Planctomycetes and their phenomic and genomic characterization uncovers novel biology.</title>
        <authorList>
            <person name="Wiegand S."/>
            <person name="Jogler M."/>
            <person name="Boedeker C."/>
            <person name="Pinto D."/>
            <person name="Vollmers J."/>
            <person name="Rivas-Marin E."/>
            <person name="Kohn T."/>
            <person name="Peeters S.H."/>
            <person name="Heuer A."/>
            <person name="Rast P."/>
            <person name="Oberbeckmann S."/>
            <person name="Bunk B."/>
            <person name="Jeske O."/>
            <person name="Meyerdierks A."/>
            <person name="Storesund J.E."/>
            <person name="Kallscheuer N."/>
            <person name="Luecker S."/>
            <person name="Lage O.M."/>
            <person name="Pohl T."/>
            <person name="Merkel B.J."/>
            <person name="Hornburger P."/>
            <person name="Mueller R.-W."/>
            <person name="Bruemmer F."/>
            <person name="Labrenz M."/>
            <person name="Spormann A.M."/>
            <person name="Op Den Camp H."/>
            <person name="Overmann J."/>
            <person name="Amann R."/>
            <person name="Jetten M.S.M."/>
            <person name="Mascher T."/>
            <person name="Medema M.H."/>
            <person name="Devos D.P."/>
            <person name="Kaster A.-K."/>
            <person name="Ovreas L."/>
            <person name="Rohde M."/>
            <person name="Galperin M.Y."/>
            <person name="Jogler C."/>
        </authorList>
    </citation>
    <scope>NUCLEOTIDE SEQUENCE [LARGE SCALE GENOMIC DNA]</scope>
    <source>
        <strain evidence="1 2">Pla123a</strain>
    </source>
</reference>